<evidence type="ECO:0000313" key="1">
    <source>
        <dbReference type="EMBL" id="KAK3766772.1"/>
    </source>
</evidence>
<comment type="caution">
    <text evidence="1">The sequence shown here is derived from an EMBL/GenBank/DDBJ whole genome shotgun (WGS) entry which is preliminary data.</text>
</comment>
<dbReference type="EMBL" id="JAWDGP010004196">
    <property type="protein sequence ID" value="KAK3766772.1"/>
    <property type="molecule type" value="Genomic_DNA"/>
</dbReference>
<dbReference type="AlphaFoldDB" id="A0AAE1DDS1"/>
<reference evidence="1" key="1">
    <citation type="journal article" date="2023" name="G3 (Bethesda)">
        <title>A reference genome for the long-term kleptoplast-retaining sea slug Elysia crispata morphotype clarki.</title>
        <authorList>
            <person name="Eastman K.E."/>
            <person name="Pendleton A.L."/>
            <person name="Shaikh M.A."/>
            <person name="Suttiyut T."/>
            <person name="Ogas R."/>
            <person name="Tomko P."/>
            <person name="Gavelis G."/>
            <person name="Widhalm J.R."/>
            <person name="Wisecaver J.H."/>
        </authorList>
    </citation>
    <scope>NUCLEOTIDE SEQUENCE</scope>
    <source>
        <strain evidence="1">ECLA1</strain>
    </source>
</reference>
<dbReference type="Proteomes" id="UP001283361">
    <property type="component" value="Unassembled WGS sequence"/>
</dbReference>
<protein>
    <submittedName>
        <fullName evidence="1">Uncharacterized protein</fullName>
    </submittedName>
</protein>
<proteinExistence type="predicted"/>
<gene>
    <name evidence="1" type="ORF">RRG08_047295</name>
</gene>
<organism evidence="1 2">
    <name type="scientific">Elysia crispata</name>
    <name type="common">lettuce slug</name>
    <dbReference type="NCBI Taxonomy" id="231223"/>
    <lineage>
        <taxon>Eukaryota</taxon>
        <taxon>Metazoa</taxon>
        <taxon>Spiralia</taxon>
        <taxon>Lophotrochozoa</taxon>
        <taxon>Mollusca</taxon>
        <taxon>Gastropoda</taxon>
        <taxon>Heterobranchia</taxon>
        <taxon>Euthyneura</taxon>
        <taxon>Panpulmonata</taxon>
        <taxon>Sacoglossa</taxon>
        <taxon>Placobranchoidea</taxon>
        <taxon>Plakobranchidae</taxon>
        <taxon>Elysia</taxon>
    </lineage>
</organism>
<accession>A0AAE1DDS1</accession>
<keyword evidence="2" id="KW-1185">Reference proteome</keyword>
<evidence type="ECO:0000313" key="2">
    <source>
        <dbReference type="Proteomes" id="UP001283361"/>
    </source>
</evidence>
<sequence length="118" mass="13367">MSSSKNQLPGVGEVSPNLQEFTRRKRTVYNGSSEGKRLSSAQISYILQHLGRDVENFKAITVGISTCRKSHNKPKIYLLNLEVVSDFHKISTLERFRSRVDYTSPDNMVSTAPHRTAR</sequence>
<name>A0AAE1DDS1_9GAST</name>